<dbReference type="PROSITE" id="PS51840">
    <property type="entry name" value="C2_NT"/>
    <property type="match status" value="1"/>
</dbReference>
<evidence type="ECO:0000256" key="1">
    <source>
        <dbReference type="ARBA" id="ARBA00004177"/>
    </source>
</evidence>
<evidence type="ECO:0000256" key="4">
    <source>
        <dbReference type="ARBA" id="ARBA00023054"/>
    </source>
</evidence>
<comment type="subcellular location">
    <subcellularLocation>
        <location evidence="1">Endosome</location>
    </subcellularLocation>
</comment>
<evidence type="ECO:0000256" key="2">
    <source>
        <dbReference type="ARBA" id="ARBA00022553"/>
    </source>
</evidence>
<keyword evidence="4" id="KW-0175">Coiled coil</keyword>
<feature type="compositionally biased region" description="Polar residues" evidence="5">
    <location>
        <begin position="741"/>
        <end position="762"/>
    </location>
</feature>
<dbReference type="SMART" id="SM01203">
    <property type="entry name" value="DUF3585"/>
    <property type="match status" value="1"/>
</dbReference>
<dbReference type="PROSITE" id="PS50021">
    <property type="entry name" value="CH"/>
    <property type="match status" value="1"/>
</dbReference>
<evidence type="ECO:0000313" key="9">
    <source>
        <dbReference type="EMBL" id="CAC5404769.1"/>
    </source>
</evidence>
<feature type="compositionally biased region" description="Basic and acidic residues" evidence="5">
    <location>
        <begin position="763"/>
        <end position="774"/>
    </location>
</feature>
<dbReference type="FunFam" id="1.10.418.10:FF:000023">
    <property type="entry name" value="EH domain-binding protein 1 isoform X1"/>
    <property type="match status" value="1"/>
</dbReference>
<evidence type="ECO:0000259" key="8">
    <source>
        <dbReference type="PROSITE" id="PS51848"/>
    </source>
</evidence>
<dbReference type="Pfam" id="PF00307">
    <property type="entry name" value="CH"/>
    <property type="match status" value="1"/>
</dbReference>
<feature type="region of interest" description="Disordered" evidence="5">
    <location>
        <begin position="591"/>
        <end position="925"/>
    </location>
</feature>
<evidence type="ECO:0000259" key="7">
    <source>
        <dbReference type="PROSITE" id="PS51840"/>
    </source>
</evidence>
<evidence type="ECO:0000259" key="6">
    <source>
        <dbReference type="PROSITE" id="PS50021"/>
    </source>
</evidence>
<dbReference type="InterPro" id="IPR022735">
    <property type="entry name" value="bMERB_dom"/>
</dbReference>
<feature type="compositionally biased region" description="Basic and acidic residues" evidence="5">
    <location>
        <begin position="605"/>
        <end position="614"/>
    </location>
</feature>
<keyword evidence="3" id="KW-0967">Endosome</keyword>
<dbReference type="PANTHER" id="PTHR23167:SF46">
    <property type="entry name" value="EPS15 HOMOLOGY DOMAIN CONTAINING PROTEIN-BINDING PROTEIN 1, ISOFORM F"/>
    <property type="match status" value="1"/>
</dbReference>
<feature type="compositionally biased region" description="Polar residues" evidence="5">
    <location>
        <begin position="861"/>
        <end position="889"/>
    </location>
</feature>
<feature type="compositionally biased region" description="Polar residues" evidence="5">
    <location>
        <begin position="909"/>
        <end position="923"/>
    </location>
</feature>
<feature type="compositionally biased region" description="Basic and acidic residues" evidence="5">
    <location>
        <begin position="792"/>
        <end position="820"/>
    </location>
</feature>
<name>A0A6J8DA26_MYTCO</name>
<dbReference type="SMART" id="SM00033">
    <property type="entry name" value="CH"/>
    <property type="match status" value="1"/>
</dbReference>
<organism evidence="9 10">
    <name type="scientific">Mytilus coruscus</name>
    <name type="common">Sea mussel</name>
    <dbReference type="NCBI Taxonomy" id="42192"/>
    <lineage>
        <taxon>Eukaryota</taxon>
        <taxon>Metazoa</taxon>
        <taxon>Spiralia</taxon>
        <taxon>Lophotrochozoa</taxon>
        <taxon>Mollusca</taxon>
        <taxon>Bivalvia</taxon>
        <taxon>Autobranchia</taxon>
        <taxon>Pteriomorphia</taxon>
        <taxon>Mytilida</taxon>
        <taxon>Mytiloidea</taxon>
        <taxon>Mytilidae</taxon>
        <taxon>Mytilinae</taxon>
        <taxon>Mytilus</taxon>
    </lineage>
</organism>
<dbReference type="PROSITE" id="PS51848">
    <property type="entry name" value="BMERB"/>
    <property type="match status" value="1"/>
</dbReference>
<dbReference type="Proteomes" id="UP000507470">
    <property type="component" value="Unassembled WGS sequence"/>
</dbReference>
<feature type="domain" description="BMERB" evidence="8">
    <location>
        <begin position="971"/>
        <end position="1121"/>
    </location>
</feature>
<proteinExistence type="predicted"/>
<keyword evidence="2" id="KW-0597">Phosphoprotein</keyword>
<feature type="domain" description="C2 NT-type" evidence="7">
    <location>
        <begin position="7"/>
        <end position="157"/>
    </location>
</feature>
<feature type="compositionally biased region" description="Basic and acidic residues" evidence="5">
    <location>
        <begin position="656"/>
        <end position="673"/>
    </location>
</feature>
<dbReference type="AlphaFoldDB" id="A0A6J8DA26"/>
<feature type="compositionally biased region" description="Basic and acidic residues" evidence="5">
    <location>
        <begin position="689"/>
        <end position="701"/>
    </location>
</feature>
<dbReference type="InterPro" id="IPR050540">
    <property type="entry name" value="F-actin_Monoox_Mical"/>
</dbReference>
<feature type="compositionally biased region" description="Polar residues" evidence="5">
    <location>
        <begin position="704"/>
        <end position="714"/>
    </location>
</feature>
<feature type="domain" description="Calponin-homology (CH)" evidence="6">
    <location>
        <begin position="450"/>
        <end position="555"/>
    </location>
</feature>
<feature type="compositionally biased region" description="Low complexity" evidence="5">
    <location>
        <begin position="626"/>
        <end position="642"/>
    </location>
</feature>
<evidence type="ECO:0000313" key="10">
    <source>
        <dbReference type="Proteomes" id="UP000507470"/>
    </source>
</evidence>
<feature type="compositionally biased region" description="Polar residues" evidence="5">
    <location>
        <begin position="674"/>
        <end position="688"/>
    </location>
</feature>
<sequence>MSVWKRLQRVGKSASKFQFTASYQELEVECTKKWQPNKLCIVWTRRSRRKSTQLHTWEPTIQNPYNGMVTWTVPENVETQVTLFRDGRHAEYEDKEWTFLLEDQARGGRRKIIASAPINMKDYASDVPTQHTMTIKLKPASKKIVKASIQLTLSCVFLREGKATDEDMQSVASLMSIGKTDIGNLDELEEEGENIGDHSGDHSFCSRIAEITTQLSNLDEEDETAGNPFGNPFGDPDLECDGYECVEQSENSVTLTEALESSNPFGDDDEEEDENNPFKDPTPPDRYLTSDVVNSSKAKKTKRAPAPPQVESSPSPKKTESTPRATPEKSSVAKVLNPPGEQSPSTKKRAPAPPQSIETALKEIVSLTKKPKSPSSPERPVYEGSPPSTTAEKWKRPITPPHLQTKSESPNESITDVSIDVVSPDSKGDRKALETLDLNKQTGSPVSKSGDSTQTLLEWCKEVTQGHKGVKITNLTTSWRNGMAFCAIIAHFRPDLIDFRSLNPHDMKANNRIAFDAAAKLGIPRVIEPSDMVLLKVPDKLSVMTYLHQLRAYFTGQTLEIQQIGTSARESTYTLSEKDRELEMQISREMYGKDVMDSAQPSKENVPKPEVDSRKKSKSRETTPVTPDSLSFTSSSPSNSLDKLSEISSHSPVKQSPEREVTLTNGDIKKSPSPDKNNSCDNNKLMSQTKEKPSVSVEKSKTSLMTRNQLNNPFDSEEEDMSPASGHVEGEDDSEVWVLRSDSQTSSIASGSVSPQWSSKESTPSREKSPVVEKHLRRYQKNTEKQPTNNKARHEELKAKAKILLEKAKQEAIVETKENKQNTSETGKASQEEEDKKHRLKERARQLIEETRASIGKPQMSDINPSVSSSQRTKINTESEASVTASIESSVKGDSKLKRLSLKKVDLSTPFSKDNTPSPQVSQPDKAVLNNKQEKKKVVPAVNISYSMEFSKEDGGDSSDNTESLEEDLLYKKNENFQSTNQYVMAEMDALDREQKQIDAEAGLLEEKLRKAMNGNNKSLEEKLMQQWFLLVNKRNALIRRQMQLNILEKEDDLEQRYELLNRELRAMMAMEDWQKTEAQKRREKLLLEELVAIVNKRDELVQHLDSQERAIEEEEQLDRKISEGKLLKQDKKECSIQ</sequence>
<dbReference type="InterPro" id="IPR019448">
    <property type="entry name" value="NT-C2"/>
</dbReference>
<evidence type="ECO:0000256" key="3">
    <source>
        <dbReference type="ARBA" id="ARBA00022753"/>
    </source>
</evidence>
<dbReference type="PANTHER" id="PTHR23167">
    <property type="entry name" value="CALPONIN HOMOLOGY DOMAIN-CONTAINING PROTEIN DDB_G0272472-RELATED"/>
    <property type="match status" value="1"/>
</dbReference>
<feature type="compositionally biased region" description="Polar residues" evidence="5">
    <location>
        <begin position="402"/>
        <end position="416"/>
    </location>
</feature>
<feature type="compositionally biased region" description="Acidic residues" evidence="5">
    <location>
        <begin position="266"/>
        <end position="275"/>
    </location>
</feature>
<dbReference type="Pfam" id="PF12130">
    <property type="entry name" value="bMERB_dom"/>
    <property type="match status" value="1"/>
</dbReference>
<dbReference type="EMBL" id="CACVKT020007030">
    <property type="protein sequence ID" value="CAC5404769.1"/>
    <property type="molecule type" value="Genomic_DNA"/>
</dbReference>
<evidence type="ECO:0000256" key="5">
    <source>
        <dbReference type="SAM" id="MobiDB-lite"/>
    </source>
</evidence>
<dbReference type="InterPro" id="IPR036872">
    <property type="entry name" value="CH_dom_sf"/>
</dbReference>
<keyword evidence="10" id="KW-1185">Reference proteome</keyword>
<dbReference type="GO" id="GO:0005768">
    <property type="term" value="C:endosome"/>
    <property type="evidence" value="ECO:0007669"/>
    <property type="project" value="UniProtKB-SubCell"/>
</dbReference>
<dbReference type="InterPro" id="IPR001715">
    <property type="entry name" value="CH_dom"/>
</dbReference>
<dbReference type="OrthoDB" id="5972258at2759"/>
<gene>
    <name evidence="9" type="ORF">MCOR_38524</name>
</gene>
<accession>A0A6J8DA26</accession>
<protein>
    <submittedName>
        <fullName evidence="9">EH domain-binding protein 1-like protein 1,EH domain-binding protein 1</fullName>
    </submittedName>
</protein>
<dbReference type="Pfam" id="PF10358">
    <property type="entry name" value="NT-C2"/>
    <property type="match status" value="1"/>
</dbReference>
<dbReference type="Gene3D" id="1.10.418.10">
    <property type="entry name" value="Calponin-like domain"/>
    <property type="match status" value="1"/>
</dbReference>
<feature type="compositionally biased region" description="Basic and acidic residues" evidence="5">
    <location>
        <begin position="830"/>
        <end position="852"/>
    </location>
</feature>
<feature type="region of interest" description="Disordered" evidence="5">
    <location>
        <begin position="219"/>
        <end position="428"/>
    </location>
</feature>
<reference evidence="9 10" key="1">
    <citation type="submission" date="2020-06" db="EMBL/GenBank/DDBJ databases">
        <authorList>
            <person name="Li R."/>
            <person name="Bekaert M."/>
        </authorList>
    </citation>
    <scope>NUCLEOTIDE SEQUENCE [LARGE SCALE GENOMIC DNA]</scope>
    <source>
        <strain evidence="10">wild</strain>
    </source>
</reference>
<dbReference type="SUPFAM" id="SSF47576">
    <property type="entry name" value="Calponin-homology domain, CH-domain"/>
    <property type="match status" value="1"/>
</dbReference>
<feature type="compositionally biased region" description="Polar residues" evidence="5">
    <location>
        <begin position="248"/>
        <end position="264"/>
    </location>
</feature>